<dbReference type="AlphaFoldDB" id="A0A6L3K2D2"/>
<keyword evidence="1 3" id="KW-0238">DNA-binding</keyword>
<organism evidence="3 4">
    <name type="scientific">Bacteroides cellulosilyticus</name>
    <dbReference type="NCBI Taxonomy" id="246787"/>
    <lineage>
        <taxon>Bacteria</taxon>
        <taxon>Pseudomonadati</taxon>
        <taxon>Bacteroidota</taxon>
        <taxon>Bacteroidia</taxon>
        <taxon>Bacteroidales</taxon>
        <taxon>Bacteroidaceae</taxon>
        <taxon>Bacteroides</taxon>
    </lineage>
</organism>
<evidence type="ECO:0000313" key="4">
    <source>
        <dbReference type="Proteomes" id="UP000482653"/>
    </source>
</evidence>
<protein>
    <submittedName>
        <fullName evidence="3">DNA-binding protein</fullName>
    </submittedName>
</protein>
<dbReference type="InterPro" id="IPR005902">
    <property type="entry name" value="HU_DNA-bd_put"/>
</dbReference>
<name>A0A6L3K2D2_9BACE</name>
<comment type="caution">
    <text evidence="3">The sequence shown here is derived from an EMBL/GenBank/DDBJ whole genome shotgun (WGS) entry which is preliminary data.</text>
</comment>
<dbReference type="GO" id="GO:0003677">
    <property type="term" value="F:DNA binding"/>
    <property type="evidence" value="ECO:0007669"/>
    <property type="project" value="UniProtKB-KW"/>
</dbReference>
<evidence type="ECO:0000256" key="1">
    <source>
        <dbReference type="ARBA" id="ARBA00023125"/>
    </source>
</evidence>
<dbReference type="SUPFAM" id="SSF47729">
    <property type="entry name" value="IHF-like DNA-binding proteins"/>
    <property type="match status" value="1"/>
</dbReference>
<reference evidence="3 4" key="1">
    <citation type="journal article" date="2019" name="Nat. Med.">
        <title>A library of human gut bacterial isolates paired with longitudinal multiomics data enables mechanistic microbiome research.</title>
        <authorList>
            <person name="Poyet M."/>
            <person name="Groussin M."/>
            <person name="Gibbons S.M."/>
            <person name="Avila-Pacheco J."/>
            <person name="Jiang X."/>
            <person name="Kearney S.M."/>
            <person name="Perrotta A.R."/>
            <person name="Berdy B."/>
            <person name="Zhao S."/>
            <person name="Lieberman T.D."/>
            <person name="Swanson P.K."/>
            <person name="Smith M."/>
            <person name="Roesemann S."/>
            <person name="Alexander J.E."/>
            <person name="Rich S.A."/>
            <person name="Livny J."/>
            <person name="Vlamakis H."/>
            <person name="Clish C."/>
            <person name="Bullock K."/>
            <person name="Deik A."/>
            <person name="Scott J."/>
            <person name="Pierce K.A."/>
            <person name="Xavier R.J."/>
            <person name="Alm E.J."/>
        </authorList>
    </citation>
    <scope>NUCLEOTIDE SEQUENCE [LARGE SCALE GENOMIC DNA]</scope>
    <source>
        <strain evidence="3 4">BIOML-A8</strain>
    </source>
</reference>
<accession>A0A6L3K2D2</accession>
<dbReference type="Gene3D" id="4.10.520.10">
    <property type="entry name" value="IHF-like DNA-binding proteins"/>
    <property type="match status" value="1"/>
</dbReference>
<dbReference type="Pfam" id="PF18291">
    <property type="entry name" value="HU-HIG"/>
    <property type="match status" value="1"/>
</dbReference>
<dbReference type="RefSeq" id="WP_050761243.1">
    <property type="nucleotide sequence ID" value="NZ_VVYX01000015.1"/>
</dbReference>
<sequence>MSIFLKAVQRINPSHPDEPKKWYPVQYTTKMVDESEVAMLIAEETTLNPMEAAMAIRQLRKVMQRLLLDGKSVKLGDWGTFNVTLNTEGADTREALTAHNVKRVNINFQPGDELKTAMQKADFVWLDKLTENGTSDKPSEHEEEHESIL</sequence>
<feature type="domain" description="HU" evidence="2">
    <location>
        <begin position="1"/>
        <end position="123"/>
    </location>
</feature>
<evidence type="ECO:0000313" key="3">
    <source>
        <dbReference type="EMBL" id="KAA5418343.1"/>
    </source>
</evidence>
<evidence type="ECO:0000259" key="2">
    <source>
        <dbReference type="Pfam" id="PF18291"/>
    </source>
</evidence>
<dbReference type="NCBIfam" id="TIGR01201">
    <property type="entry name" value="HU_rel"/>
    <property type="match status" value="1"/>
</dbReference>
<dbReference type="InterPro" id="IPR041607">
    <property type="entry name" value="HU-HIG"/>
</dbReference>
<dbReference type="Proteomes" id="UP000482653">
    <property type="component" value="Unassembled WGS sequence"/>
</dbReference>
<gene>
    <name evidence="3" type="ORF">F2Y87_14435</name>
</gene>
<dbReference type="InterPro" id="IPR010992">
    <property type="entry name" value="IHF-like_DNA-bd_dom_sf"/>
</dbReference>
<dbReference type="EMBL" id="VVYX01000015">
    <property type="protein sequence ID" value="KAA5418343.1"/>
    <property type="molecule type" value="Genomic_DNA"/>
</dbReference>
<proteinExistence type="predicted"/>